<protein>
    <submittedName>
        <fullName evidence="1">Uncharacterized protein</fullName>
    </submittedName>
</protein>
<sequence>EISTLLRALARVGLKVGRLQLLDAAGTGAGPQVLPAAVRALMRVEGLVVDLSGCKALQSFRDFSVSGSAEALEIDRCVAERRLLLPAGSVRN</sequence>
<name>A0A812ZHU0_9DINO</name>
<gene>
    <name evidence="1" type="ORF">SNEC2469_LOCUS24678</name>
</gene>
<comment type="caution">
    <text evidence="1">The sequence shown here is derived from an EMBL/GenBank/DDBJ whole genome shotgun (WGS) entry which is preliminary data.</text>
</comment>
<dbReference type="EMBL" id="CAJNJA010047852">
    <property type="protein sequence ID" value="CAE7826986.1"/>
    <property type="molecule type" value="Genomic_DNA"/>
</dbReference>
<dbReference type="Proteomes" id="UP000601435">
    <property type="component" value="Unassembled WGS sequence"/>
</dbReference>
<proteinExistence type="predicted"/>
<reference evidence="1" key="1">
    <citation type="submission" date="2021-02" db="EMBL/GenBank/DDBJ databases">
        <authorList>
            <person name="Dougan E. K."/>
            <person name="Rhodes N."/>
            <person name="Thang M."/>
            <person name="Chan C."/>
        </authorList>
    </citation>
    <scope>NUCLEOTIDE SEQUENCE</scope>
</reference>
<evidence type="ECO:0000313" key="1">
    <source>
        <dbReference type="EMBL" id="CAE7826986.1"/>
    </source>
</evidence>
<keyword evidence="2" id="KW-1185">Reference proteome</keyword>
<accession>A0A812ZHU0</accession>
<dbReference type="OrthoDB" id="10442051at2759"/>
<organism evidence="1 2">
    <name type="scientific">Symbiodinium necroappetens</name>
    <dbReference type="NCBI Taxonomy" id="1628268"/>
    <lineage>
        <taxon>Eukaryota</taxon>
        <taxon>Sar</taxon>
        <taxon>Alveolata</taxon>
        <taxon>Dinophyceae</taxon>
        <taxon>Suessiales</taxon>
        <taxon>Symbiodiniaceae</taxon>
        <taxon>Symbiodinium</taxon>
    </lineage>
</organism>
<feature type="non-terminal residue" evidence="1">
    <location>
        <position position="1"/>
    </location>
</feature>
<evidence type="ECO:0000313" key="2">
    <source>
        <dbReference type="Proteomes" id="UP000601435"/>
    </source>
</evidence>
<dbReference type="AlphaFoldDB" id="A0A812ZHU0"/>